<protein>
    <recommendedName>
        <fullName evidence="4">F-box protein</fullName>
    </recommendedName>
</protein>
<dbReference type="Proteomes" id="UP001627284">
    <property type="component" value="Unassembled WGS sequence"/>
</dbReference>
<dbReference type="InterPro" id="IPR045283">
    <property type="entry name" value="AT3G44326-like"/>
</dbReference>
<keyword evidence="1" id="KW-1133">Transmembrane helix</keyword>
<evidence type="ECO:0008006" key="4">
    <source>
        <dbReference type="Google" id="ProtNLM"/>
    </source>
</evidence>
<name>A0ABD2QZC8_9SOLN</name>
<dbReference type="AlphaFoldDB" id="A0ABD2QZC8"/>
<dbReference type="PANTHER" id="PTHR33736:SF18">
    <property type="entry name" value="F-BOX DOMAIN-CONTAINING PROTEIN"/>
    <property type="match status" value="1"/>
</dbReference>
<sequence length="380" mass="42604">ISIQYKTFIQTTETCHIFIFLKYHKLYSLMSSFSTTTTIAEDDGGRTAITAVHPDIIQTLILTKLDGPTLISAGFASLRLQNLCSDDELWRKFCNSFWPSTSDPLIKNAVAAFPSGHRSLFSDSFPSITHNDPKPITGDNSNRRLLSPELISAVDIHFGGNLLYSKVLTNETESGWFMSSPFRIELLGHKEIVPTPVKFDGEDGNCKLELQKMKLSWILIDPSRNRAMNVSSLNPVSVQRHWLTGELKVRYSTVMGSCAGAGEGLVQCGIVVTCEGKEGGELHVREVSMQIEDMDGKVLCGKDSLVILQEVIEGGRKKRKENEEKENYENFLELKKKWKENKQKKEKNLDMMCIASGITILISFWTLIVFGSRTNGSYFS</sequence>
<keyword evidence="1" id="KW-0812">Transmembrane</keyword>
<dbReference type="EMBL" id="JBJKTR010000023">
    <property type="protein sequence ID" value="KAL3324902.1"/>
    <property type="molecule type" value="Genomic_DNA"/>
</dbReference>
<evidence type="ECO:0000313" key="2">
    <source>
        <dbReference type="EMBL" id="KAL3324902.1"/>
    </source>
</evidence>
<evidence type="ECO:0000313" key="3">
    <source>
        <dbReference type="Proteomes" id="UP001627284"/>
    </source>
</evidence>
<comment type="caution">
    <text evidence="2">The sequence shown here is derived from an EMBL/GenBank/DDBJ whole genome shotgun (WGS) entry which is preliminary data.</text>
</comment>
<reference evidence="2 3" key="1">
    <citation type="submission" date="2024-05" db="EMBL/GenBank/DDBJ databases">
        <title>De novo assembly of an allotetraploid wild potato.</title>
        <authorList>
            <person name="Hosaka A.J."/>
        </authorList>
    </citation>
    <scope>NUCLEOTIDE SEQUENCE [LARGE SCALE GENOMIC DNA]</scope>
    <source>
        <tissue evidence="2">Young leaves</tissue>
    </source>
</reference>
<evidence type="ECO:0000256" key="1">
    <source>
        <dbReference type="SAM" id="Phobius"/>
    </source>
</evidence>
<feature type="transmembrane region" description="Helical" evidence="1">
    <location>
        <begin position="349"/>
        <end position="370"/>
    </location>
</feature>
<accession>A0ABD2QZC8</accession>
<keyword evidence="1" id="KW-0472">Membrane</keyword>
<keyword evidence="3" id="KW-1185">Reference proteome</keyword>
<organism evidence="2 3">
    <name type="scientific">Solanum stoloniferum</name>
    <dbReference type="NCBI Taxonomy" id="62892"/>
    <lineage>
        <taxon>Eukaryota</taxon>
        <taxon>Viridiplantae</taxon>
        <taxon>Streptophyta</taxon>
        <taxon>Embryophyta</taxon>
        <taxon>Tracheophyta</taxon>
        <taxon>Spermatophyta</taxon>
        <taxon>Magnoliopsida</taxon>
        <taxon>eudicotyledons</taxon>
        <taxon>Gunneridae</taxon>
        <taxon>Pentapetalae</taxon>
        <taxon>asterids</taxon>
        <taxon>lamiids</taxon>
        <taxon>Solanales</taxon>
        <taxon>Solanaceae</taxon>
        <taxon>Solanoideae</taxon>
        <taxon>Solaneae</taxon>
        <taxon>Solanum</taxon>
    </lineage>
</organism>
<dbReference type="SUPFAM" id="SSF81383">
    <property type="entry name" value="F-box domain"/>
    <property type="match status" value="1"/>
</dbReference>
<feature type="non-terminal residue" evidence="2">
    <location>
        <position position="1"/>
    </location>
</feature>
<proteinExistence type="predicted"/>
<gene>
    <name evidence="2" type="ORF">AABB24_038817</name>
</gene>
<dbReference type="PANTHER" id="PTHR33736">
    <property type="entry name" value="F-BOX PROTEIN-RELATED"/>
    <property type="match status" value="1"/>
</dbReference>
<dbReference type="InterPro" id="IPR036047">
    <property type="entry name" value="F-box-like_dom_sf"/>
</dbReference>